<dbReference type="InterPro" id="IPR006966">
    <property type="entry name" value="Peroxin-3"/>
</dbReference>
<dbReference type="HOGENOM" id="CLU_017002_0_0_1"/>
<reference evidence="6 7" key="1">
    <citation type="journal article" date="2007" name="Nat. Biotechnol.">
        <title>Genome sequence of the lignocellulose-bioconverting and xylose-fermenting yeast Pichia stipitis.</title>
        <authorList>
            <person name="Jeffries T.W."/>
            <person name="Grigoriev I.V."/>
            <person name="Grimwood J."/>
            <person name="Laplaza J.M."/>
            <person name="Aerts A."/>
            <person name="Salamov A."/>
            <person name="Schmutz J."/>
            <person name="Lindquist E."/>
            <person name="Dehal P."/>
            <person name="Shapiro H."/>
            <person name="Jin Y.S."/>
            <person name="Passoth V."/>
            <person name="Richardson P.M."/>
        </authorList>
    </citation>
    <scope>NUCLEOTIDE SEQUENCE [LARGE SCALE GENOMIC DNA]</scope>
    <source>
        <strain evidence="7">ATCC 58785 / CBS 6054 / NBRC 10063 / NRRL Y-11545</strain>
    </source>
</reference>
<dbReference type="PANTHER" id="PTHR28080">
    <property type="entry name" value="PEROXISOMAL BIOGENESIS FACTOR 3"/>
    <property type="match status" value="1"/>
</dbReference>
<comment type="subcellular location">
    <subcellularLocation>
        <location evidence="1">Peroxisome membrane</location>
        <topology evidence="1">Single-pass membrane protein</topology>
    </subcellularLocation>
</comment>
<comment type="similarity">
    <text evidence="2">Belongs to the peroxin-3 family.</text>
</comment>
<evidence type="ECO:0000313" key="6">
    <source>
        <dbReference type="EMBL" id="ABN67699.2"/>
    </source>
</evidence>
<dbReference type="STRING" id="322104.A3LWU5"/>
<keyword evidence="7" id="KW-1185">Reference proteome</keyword>
<keyword evidence="3" id="KW-0576">Peroxisome</keyword>
<dbReference type="InParanoid" id="A3LWU5"/>
<dbReference type="GO" id="GO:0030674">
    <property type="term" value="F:protein-macromolecule adaptor activity"/>
    <property type="evidence" value="ECO:0007669"/>
    <property type="project" value="TreeGrafter"/>
</dbReference>
<dbReference type="FunCoup" id="A3LWU5">
    <property type="interactions" value="198"/>
</dbReference>
<evidence type="ECO:0000256" key="2">
    <source>
        <dbReference type="ARBA" id="ARBA00008933"/>
    </source>
</evidence>
<evidence type="ECO:0000256" key="3">
    <source>
        <dbReference type="ARBA" id="ARBA00023140"/>
    </source>
</evidence>
<accession>A3LWU5</accession>
<dbReference type="OrthoDB" id="45930at2759"/>
<dbReference type="Proteomes" id="UP000002258">
    <property type="component" value="Chromosome 6"/>
</dbReference>
<dbReference type="GO" id="GO:0005778">
    <property type="term" value="C:peroxisomal membrane"/>
    <property type="evidence" value="ECO:0007669"/>
    <property type="project" value="UniProtKB-SubCell"/>
</dbReference>
<protein>
    <recommendedName>
        <fullName evidence="4">Peroxin-3</fullName>
    </recommendedName>
</protein>
<dbReference type="RefSeq" id="XP_001385728.2">
    <property type="nucleotide sequence ID" value="XM_001385691.1"/>
</dbReference>
<name>A3LWU5_PICST</name>
<dbReference type="GeneID" id="4839994"/>
<dbReference type="Pfam" id="PF04882">
    <property type="entry name" value="Peroxin-3"/>
    <property type="match status" value="1"/>
</dbReference>
<evidence type="ECO:0000313" key="7">
    <source>
        <dbReference type="Proteomes" id="UP000002258"/>
    </source>
</evidence>
<dbReference type="GO" id="GO:0045046">
    <property type="term" value="P:protein import into peroxisome membrane"/>
    <property type="evidence" value="ECO:0007669"/>
    <property type="project" value="TreeGrafter"/>
</dbReference>
<evidence type="ECO:0000256" key="4">
    <source>
        <dbReference type="ARBA" id="ARBA00032508"/>
    </source>
</evidence>
<evidence type="ECO:0000256" key="5">
    <source>
        <dbReference type="SAM" id="Phobius"/>
    </source>
</evidence>
<dbReference type="eggNOG" id="KOG4444">
    <property type="taxonomic scope" value="Eukaryota"/>
</dbReference>
<organism evidence="6 7">
    <name type="scientific">Scheffersomyces stipitis (strain ATCC 58785 / CBS 6054 / NBRC 10063 / NRRL Y-11545)</name>
    <name type="common">Yeast</name>
    <name type="synonym">Pichia stipitis</name>
    <dbReference type="NCBI Taxonomy" id="322104"/>
    <lineage>
        <taxon>Eukaryota</taxon>
        <taxon>Fungi</taxon>
        <taxon>Dikarya</taxon>
        <taxon>Ascomycota</taxon>
        <taxon>Saccharomycotina</taxon>
        <taxon>Pichiomycetes</taxon>
        <taxon>Debaryomycetaceae</taxon>
        <taxon>Scheffersomyces</taxon>
    </lineage>
</organism>
<dbReference type="AlphaFoldDB" id="A3LWU5"/>
<keyword evidence="5" id="KW-0472">Membrane</keyword>
<sequence length="436" mass="49603">MAIFSSLASFFNRHKRKIFITSTLTVSIYFLFNHFVIKKFRDYQNALRQELIFKQQIKQRFIQTQQDCYYTLLALLPVLTTPVIDYLPVELITHVLRLKKNNPNGQTAAGSVTGGSNSELTTDNLNLLDTNNNPQSKMTVYMNKSKVELWALLKIKTITRTLTLIYSISGLLLITRLQLNILARRSYLESAISMAGVKSTNNDINPHDNYLIEQSYLSLSWWLLNKGWVNLNSIIEPLVIKKFESITPKSELSIEQFDLILHDIVNDISINHKQTILANLFPLNYDDLVETLFSTNPDLLVQLEISDSNLNKLINETNSIMLDSQSGFFDLFNSVVSNMLNTLANNLSLSMNNGNDIAAESFLSNANKTFKLASFLAQLSVQNFILSDNDNLKLEDQVNEEDDIEGNNDLTGNVYINNLYLEELDDFSAGIYSNFE</sequence>
<gene>
    <name evidence="6" type="primary">PEX3</name>
    <name evidence="6" type="ORF">PICST_84357</name>
</gene>
<keyword evidence="5" id="KW-0812">Transmembrane</keyword>
<keyword evidence="5" id="KW-1133">Transmembrane helix</keyword>
<dbReference type="KEGG" id="pic:PICST_84357"/>
<dbReference type="EMBL" id="CP000500">
    <property type="protein sequence ID" value="ABN67699.2"/>
    <property type="molecule type" value="Genomic_DNA"/>
</dbReference>
<dbReference type="OMA" id="WLYKQQL"/>
<feature type="transmembrane region" description="Helical" evidence="5">
    <location>
        <begin position="18"/>
        <end position="37"/>
    </location>
</feature>
<evidence type="ECO:0000256" key="1">
    <source>
        <dbReference type="ARBA" id="ARBA00004549"/>
    </source>
</evidence>
<proteinExistence type="inferred from homology"/>
<dbReference type="PANTHER" id="PTHR28080:SF1">
    <property type="entry name" value="PEROXISOMAL BIOGENESIS FACTOR 3"/>
    <property type="match status" value="1"/>
</dbReference>